<dbReference type="InterPro" id="IPR020144">
    <property type="entry name" value="SpoVAB"/>
</dbReference>
<feature type="transmembrane region" description="Helical" evidence="1">
    <location>
        <begin position="91"/>
        <end position="110"/>
    </location>
</feature>
<sequence>MTGLEIIVRFAGISRTADRISLYEKAILLGALWGTGMTLFPKLKLPLGAAGLGICGLFMGTFVGGWILALAELANVFPVFSRRLGITKGTVLLVLSLAAGKTAGSLYLFFMRWGKG</sequence>
<reference evidence="2" key="2">
    <citation type="journal article" date="2021" name="PeerJ">
        <title>Extensive microbial diversity within the chicken gut microbiome revealed by metagenomics and culture.</title>
        <authorList>
            <person name="Gilroy R."/>
            <person name="Ravi A."/>
            <person name="Getino M."/>
            <person name="Pursley I."/>
            <person name="Horton D.L."/>
            <person name="Alikhan N.F."/>
            <person name="Baker D."/>
            <person name="Gharbi K."/>
            <person name="Hall N."/>
            <person name="Watson M."/>
            <person name="Adriaenssens E.M."/>
            <person name="Foster-Nyarko E."/>
            <person name="Jarju S."/>
            <person name="Secka A."/>
            <person name="Antonio M."/>
            <person name="Oren A."/>
            <person name="Chaudhuri R.R."/>
            <person name="La Ragione R."/>
            <person name="Hildebrand F."/>
            <person name="Pallen M.J."/>
        </authorList>
    </citation>
    <scope>NUCLEOTIDE SEQUENCE</scope>
    <source>
        <strain evidence="2">ChiSjej4B22-8148</strain>
    </source>
</reference>
<name>A0A9D1ACB9_9FIRM</name>
<evidence type="ECO:0000313" key="3">
    <source>
        <dbReference type="Proteomes" id="UP000886757"/>
    </source>
</evidence>
<dbReference type="EMBL" id="DVGK01000061">
    <property type="protein sequence ID" value="HIR13354.1"/>
    <property type="molecule type" value="Genomic_DNA"/>
</dbReference>
<keyword evidence="1" id="KW-0472">Membrane</keyword>
<feature type="transmembrane region" description="Helical" evidence="1">
    <location>
        <begin position="20"/>
        <end position="40"/>
    </location>
</feature>
<proteinExistence type="predicted"/>
<accession>A0A9D1ACB9</accession>
<feature type="transmembrane region" description="Helical" evidence="1">
    <location>
        <begin position="47"/>
        <end position="71"/>
    </location>
</feature>
<dbReference type="Pfam" id="PF13782">
    <property type="entry name" value="SpoVAB"/>
    <property type="match status" value="1"/>
</dbReference>
<dbReference type="Proteomes" id="UP000886757">
    <property type="component" value="Unassembled WGS sequence"/>
</dbReference>
<comment type="caution">
    <text evidence="2">The sequence shown here is derived from an EMBL/GenBank/DDBJ whole genome shotgun (WGS) entry which is preliminary data.</text>
</comment>
<gene>
    <name evidence="2" type="ORF">IAB31_05455</name>
</gene>
<protein>
    <submittedName>
        <fullName evidence="2">Stage V sporulation protein AB</fullName>
    </submittedName>
</protein>
<reference evidence="2" key="1">
    <citation type="submission" date="2020-10" db="EMBL/GenBank/DDBJ databases">
        <authorList>
            <person name="Gilroy R."/>
        </authorList>
    </citation>
    <scope>NUCLEOTIDE SEQUENCE</scope>
    <source>
        <strain evidence="2">ChiSjej4B22-8148</strain>
    </source>
</reference>
<keyword evidence="1" id="KW-1133">Transmembrane helix</keyword>
<dbReference type="AlphaFoldDB" id="A0A9D1ACB9"/>
<organism evidence="2 3">
    <name type="scientific">Candidatus Choladousia intestinavium</name>
    <dbReference type="NCBI Taxonomy" id="2840727"/>
    <lineage>
        <taxon>Bacteria</taxon>
        <taxon>Bacillati</taxon>
        <taxon>Bacillota</taxon>
        <taxon>Clostridia</taxon>
        <taxon>Lachnospirales</taxon>
        <taxon>Lachnospiraceae</taxon>
        <taxon>Lachnospiraceae incertae sedis</taxon>
        <taxon>Candidatus Choladousia</taxon>
    </lineage>
</organism>
<keyword evidence="1" id="KW-0812">Transmembrane</keyword>
<evidence type="ECO:0000313" key="2">
    <source>
        <dbReference type="EMBL" id="HIR13354.1"/>
    </source>
</evidence>
<evidence type="ECO:0000256" key="1">
    <source>
        <dbReference type="SAM" id="Phobius"/>
    </source>
</evidence>